<feature type="region of interest" description="Disordered" evidence="1">
    <location>
        <begin position="169"/>
        <end position="198"/>
    </location>
</feature>
<feature type="signal peptide" evidence="2">
    <location>
        <begin position="1"/>
        <end position="27"/>
    </location>
</feature>
<sequence>MPRRLFPAAAPLRFLLLVLLICGTSCAEANAKEGGTLSRVDLFTAGVTEMTDPASPSDKQKFASFSAPSLVYVDGVVVAFAEAHYTNATDRKPYVGVAARWKKDDATTWAEGSAVVVDHYDAKVYRLLRPTAFVDNGEVYLLLGGYGETGAPLTAAAAAAGYWRPREASGRISSDDDESEGFEWHSQSTSPIPSDLESPTPFKEFLGGGGAGIRLGDNTFVLPVQALKADGKRVSLVVLARGTSYGWKFSEGTS</sequence>
<gene>
    <name evidence="4" type="ORF">Tco025E_09086</name>
</gene>
<evidence type="ECO:0000313" key="4">
    <source>
        <dbReference type="EMBL" id="RNE99118.1"/>
    </source>
</evidence>
<evidence type="ECO:0000256" key="1">
    <source>
        <dbReference type="SAM" id="MobiDB-lite"/>
    </source>
</evidence>
<dbReference type="Proteomes" id="UP000284403">
    <property type="component" value="Unassembled WGS sequence"/>
</dbReference>
<proteinExistence type="predicted"/>
<reference evidence="4 5" key="1">
    <citation type="journal article" date="2018" name="BMC Genomics">
        <title>Genomic comparison of Trypanosoma conorhini and Trypanosoma rangeli to Trypanosoma cruzi strains of high and low virulence.</title>
        <authorList>
            <person name="Bradwell K.R."/>
            <person name="Koparde V.N."/>
            <person name="Matveyev A.V."/>
            <person name="Serrano M.G."/>
            <person name="Alves J.M."/>
            <person name="Parikh H."/>
            <person name="Huang B."/>
            <person name="Lee V."/>
            <person name="Espinosa-Alvarez O."/>
            <person name="Ortiz P.A."/>
            <person name="Costa-Martins A.G."/>
            <person name="Teixeira M.M."/>
            <person name="Buck G.A."/>
        </authorList>
    </citation>
    <scope>NUCLEOTIDE SEQUENCE [LARGE SCALE GENOMIC DNA]</scope>
    <source>
        <strain evidence="4 5">025E</strain>
    </source>
</reference>
<protein>
    <submittedName>
        <fullName evidence="4">Trans-sialidase</fullName>
    </submittedName>
</protein>
<dbReference type="Gene3D" id="2.120.10.10">
    <property type="match status" value="1"/>
</dbReference>
<dbReference type="CDD" id="cd15482">
    <property type="entry name" value="Sialidase_non-viral"/>
    <property type="match status" value="1"/>
</dbReference>
<feature type="non-terminal residue" evidence="4">
    <location>
        <position position="254"/>
    </location>
</feature>
<dbReference type="SUPFAM" id="SSF50939">
    <property type="entry name" value="Sialidases"/>
    <property type="match status" value="1"/>
</dbReference>
<dbReference type="EMBL" id="MKKU01000979">
    <property type="protein sequence ID" value="RNE99118.1"/>
    <property type="molecule type" value="Genomic_DNA"/>
</dbReference>
<accession>A0A3R7RB14</accession>
<comment type="caution">
    <text evidence="4">The sequence shown here is derived from an EMBL/GenBank/DDBJ whole genome shotgun (WGS) entry which is preliminary data.</text>
</comment>
<keyword evidence="5" id="KW-1185">Reference proteome</keyword>
<dbReference type="RefSeq" id="XP_029223971.1">
    <property type="nucleotide sequence ID" value="XM_029375912.1"/>
</dbReference>
<organism evidence="4 5">
    <name type="scientific">Trypanosoma conorhini</name>
    <dbReference type="NCBI Taxonomy" id="83891"/>
    <lineage>
        <taxon>Eukaryota</taxon>
        <taxon>Discoba</taxon>
        <taxon>Euglenozoa</taxon>
        <taxon>Kinetoplastea</taxon>
        <taxon>Metakinetoplastina</taxon>
        <taxon>Trypanosomatida</taxon>
        <taxon>Trypanosomatidae</taxon>
        <taxon>Trypanosoma</taxon>
    </lineage>
</organism>
<dbReference type="Pfam" id="PF13859">
    <property type="entry name" value="BNR_3"/>
    <property type="match status" value="1"/>
</dbReference>
<dbReference type="InterPro" id="IPR011040">
    <property type="entry name" value="Sialidase"/>
</dbReference>
<dbReference type="GeneID" id="40322697"/>
<feature type="domain" description="Sialidase" evidence="3">
    <location>
        <begin position="67"/>
        <end position="254"/>
    </location>
</feature>
<evidence type="ECO:0000313" key="5">
    <source>
        <dbReference type="Proteomes" id="UP000284403"/>
    </source>
</evidence>
<evidence type="ECO:0000256" key="2">
    <source>
        <dbReference type="SAM" id="SignalP"/>
    </source>
</evidence>
<evidence type="ECO:0000259" key="3">
    <source>
        <dbReference type="Pfam" id="PF13859"/>
    </source>
</evidence>
<feature type="chain" id="PRO_5018702808" evidence="2">
    <location>
        <begin position="28"/>
        <end position="254"/>
    </location>
</feature>
<dbReference type="AlphaFoldDB" id="A0A3R7RB14"/>
<name>A0A3R7RB14_9TRYP</name>
<keyword evidence="2" id="KW-0732">Signal</keyword>
<dbReference type="InterPro" id="IPR036278">
    <property type="entry name" value="Sialidase_sf"/>
</dbReference>
<dbReference type="OrthoDB" id="10519546at2759"/>